<dbReference type="GO" id="GO:0002143">
    <property type="term" value="P:tRNA wobble position uridine thiolation"/>
    <property type="evidence" value="ECO:0007669"/>
    <property type="project" value="TreeGrafter"/>
</dbReference>
<accession>A0A383CZW1</accession>
<dbReference type="SUPFAM" id="SSF52402">
    <property type="entry name" value="Adenine nucleotide alpha hydrolases-like"/>
    <property type="match status" value="1"/>
</dbReference>
<organism evidence="1">
    <name type="scientific">marine metagenome</name>
    <dbReference type="NCBI Taxonomy" id="408172"/>
    <lineage>
        <taxon>unclassified sequences</taxon>
        <taxon>metagenomes</taxon>
        <taxon>ecological metagenomes</taxon>
    </lineage>
</organism>
<sequence length="205" mass="22685">MNDKVLVAMSGGVDSSVALLKIVEMGYEAIGVTMKLWEYRDVGGNLLNDSNCCSVGAINNAKLVCDRMDVPHYTLDFTDVFKKTVVDNFSDEYLAGRTPNPCVRCNSLVKWDALIDQADKLGASYIATGHYANIQQTNGSLFLTKGIDPLKDQTYVLWGIPKQTLSRTLFPLGGYTKKQVREIARENKLETADIPESMEICFVAD</sequence>
<feature type="non-terminal residue" evidence="1">
    <location>
        <position position="205"/>
    </location>
</feature>
<gene>
    <name evidence="1" type="ORF">METZ01_LOCUS490022</name>
</gene>
<dbReference type="InterPro" id="IPR004506">
    <property type="entry name" value="MnmA-like"/>
</dbReference>
<dbReference type="PANTHER" id="PTHR11933:SF5">
    <property type="entry name" value="MITOCHONDRIAL TRNA-SPECIFIC 2-THIOURIDYLASE 1"/>
    <property type="match status" value="1"/>
</dbReference>
<dbReference type="EMBL" id="UINC01212718">
    <property type="protein sequence ID" value="SVE37168.1"/>
    <property type="molecule type" value="Genomic_DNA"/>
</dbReference>
<dbReference type="PANTHER" id="PTHR11933">
    <property type="entry name" value="TRNA 5-METHYLAMINOMETHYL-2-THIOURIDYLATE -METHYLTRANSFERASE"/>
    <property type="match status" value="1"/>
</dbReference>
<dbReference type="CDD" id="cd01998">
    <property type="entry name" value="MnmA_TRMU-like"/>
    <property type="match status" value="1"/>
</dbReference>
<dbReference type="GO" id="GO:0016740">
    <property type="term" value="F:transferase activity"/>
    <property type="evidence" value="ECO:0007669"/>
    <property type="project" value="InterPro"/>
</dbReference>
<dbReference type="Pfam" id="PF03054">
    <property type="entry name" value="tRNA_Me_trans"/>
    <property type="match status" value="1"/>
</dbReference>
<reference evidence="1" key="1">
    <citation type="submission" date="2018-05" db="EMBL/GenBank/DDBJ databases">
        <authorList>
            <person name="Lanie J.A."/>
            <person name="Ng W.-L."/>
            <person name="Kazmierczak K.M."/>
            <person name="Andrzejewski T.M."/>
            <person name="Davidsen T.M."/>
            <person name="Wayne K.J."/>
            <person name="Tettelin H."/>
            <person name="Glass J.I."/>
            <person name="Rusch D."/>
            <person name="Podicherti R."/>
            <person name="Tsui H.-C.T."/>
            <person name="Winkler M.E."/>
        </authorList>
    </citation>
    <scope>NUCLEOTIDE SEQUENCE</scope>
</reference>
<evidence type="ECO:0000313" key="1">
    <source>
        <dbReference type="EMBL" id="SVE37168.1"/>
    </source>
</evidence>
<name>A0A383CZW1_9ZZZZ</name>
<dbReference type="AlphaFoldDB" id="A0A383CZW1"/>
<dbReference type="Gene3D" id="3.40.50.620">
    <property type="entry name" value="HUPs"/>
    <property type="match status" value="1"/>
</dbReference>
<protein>
    <submittedName>
        <fullName evidence="1">Uncharacterized protein</fullName>
    </submittedName>
</protein>
<dbReference type="InterPro" id="IPR014729">
    <property type="entry name" value="Rossmann-like_a/b/a_fold"/>
</dbReference>
<proteinExistence type="predicted"/>